<gene>
    <name evidence="9" type="ORF">MNB_SM-4-1631</name>
</gene>
<keyword evidence="7" id="KW-0501">Molybdenum cofactor biosynthesis</keyword>
<evidence type="ECO:0000256" key="2">
    <source>
        <dbReference type="ARBA" id="ARBA00022679"/>
    </source>
</evidence>
<dbReference type="InterPro" id="IPR025877">
    <property type="entry name" value="MobA-like_NTP_Trfase"/>
</dbReference>
<evidence type="ECO:0000259" key="8">
    <source>
        <dbReference type="Pfam" id="PF12804"/>
    </source>
</evidence>
<keyword evidence="5" id="KW-0460">Magnesium</keyword>
<dbReference type="EMBL" id="FPHF01000045">
    <property type="protein sequence ID" value="SFV58560.1"/>
    <property type="molecule type" value="Genomic_DNA"/>
</dbReference>
<dbReference type="PANTHER" id="PTHR19136">
    <property type="entry name" value="MOLYBDENUM COFACTOR GUANYLYLTRANSFERASE"/>
    <property type="match status" value="1"/>
</dbReference>
<evidence type="ECO:0000256" key="4">
    <source>
        <dbReference type="ARBA" id="ARBA00022741"/>
    </source>
</evidence>
<dbReference type="SUPFAM" id="SSF53448">
    <property type="entry name" value="Nucleotide-diphospho-sugar transferases"/>
    <property type="match status" value="1"/>
</dbReference>
<reference evidence="9" key="1">
    <citation type="submission" date="2016-10" db="EMBL/GenBank/DDBJ databases">
        <authorList>
            <person name="de Groot N.N."/>
        </authorList>
    </citation>
    <scope>NUCLEOTIDE SEQUENCE</scope>
</reference>
<dbReference type="InterPro" id="IPR013482">
    <property type="entry name" value="Molybde_CF_guanTrfase"/>
</dbReference>
<dbReference type="GO" id="GO:1902758">
    <property type="term" value="P:bis(molybdopterin guanine dinucleotide)molybdenum biosynthetic process"/>
    <property type="evidence" value="ECO:0007669"/>
    <property type="project" value="TreeGrafter"/>
</dbReference>
<evidence type="ECO:0000256" key="7">
    <source>
        <dbReference type="ARBA" id="ARBA00023150"/>
    </source>
</evidence>
<keyword evidence="4" id="KW-0547">Nucleotide-binding</keyword>
<dbReference type="HAMAP" id="MF_00316">
    <property type="entry name" value="MobA"/>
    <property type="match status" value="1"/>
</dbReference>
<evidence type="ECO:0000256" key="1">
    <source>
        <dbReference type="ARBA" id="ARBA00022490"/>
    </source>
</evidence>
<keyword evidence="2" id="KW-0808">Transferase</keyword>
<organism evidence="9">
    <name type="scientific">hydrothermal vent metagenome</name>
    <dbReference type="NCBI Taxonomy" id="652676"/>
    <lineage>
        <taxon>unclassified sequences</taxon>
        <taxon>metagenomes</taxon>
        <taxon>ecological metagenomes</taxon>
    </lineage>
</organism>
<name>A0A1W1BY92_9ZZZZ</name>
<keyword evidence="3" id="KW-0479">Metal-binding</keyword>
<proteinExistence type="inferred from homology"/>
<dbReference type="NCBIfam" id="NF001837">
    <property type="entry name" value="PRK00560.1"/>
    <property type="match status" value="1"/>
</dbReference>
<dbReference type="AlphaFoldDB" id="A0A1W1BY92"/>
<dbReference type="InterPro" id="IPR029044">
    <property type="entry name" value="Nucleotide-diphossugar_trans"/>
</dbReference>
<dbReference type="GO" id="GO:0046872">
    <property type="term" value="F:metal ion binding"/>
    <property type="evidence" value="ECO:0007669"/>
    <property type="project" value="UniProtKB-KW"/>
</dbReference>
<dbReference type="Pfam" id="PF12804">
    <property type="entry name" value="NTP_transf_3"/>
    <property type="match status" value="1"/>
</dbReference>
<protein>
    <submittedName>
        <fullName evidence="9">Molybdopterin-guanine dinucleotide biosynthesis protein MobA</fullName>
    </submittedName>
</protein>
<dbReference type="GO" id="GO:0005525">
    <property type="term" value="F:GTP binding"/>
    <property type="evidence" value="ECO:0007669"/>
    <property type="project" value="UniProtKB-KW"/>
</dbReference>
<evidence type="ECO:0000313" key="9">
    <source>
        <dbReference type="EMBL" id="SFV58560.1"/>
    </source>
</evidence>
<keyword evidence="6" id="KW-0342">GTP-binding</keyword>
<dbReference type="Gene3D" id="3.90.550.10">
    <property type="entry name" value="Spore Coat Polysaccharide Biosynthesis Protein SpsA, Chain A"/>
    <property type="match status" value="1"/>
</dbReference>
<sequence length="192" mass="21795">MLNIPCVIFAGGKSSRMGEDKTLLPFAGFSTLTEFQYSRLSKIFTNVYISCKDKNKFSFDANYIIDKRGQNTFAPTLAFISIFESLKNDSFFAISVDSPFIDEETILKLISNDSKEVDATIAKTEGGVQPLCGIYHRSLLPAFETMLKEDRHKLNFLLKNSLTNYVIFKDDDTFLNLNHQKEYEKALTLIPS</sequence>
<dbReference type="PANTHER" id="PTHR19136:SF81">
    <property type="entry name" value="MOLYBDENUM COFACTOR GUANYLYLTRANSFERASE"/>
    <property type="match status" value="1"/>
</dbReference>
<dbReference type="GO" id="GO:0016779">
    <property type="term" value="F:nucleotidyltransferase activity"/>
    <property type="evidence" value="ECO:0007669"/>
    <property type="project" value="TreeGrafter"/>
</dbReference>
<accession>A0A1W1BY92</accession>
<feature type="domain" description="MobA-like NTP transferase" evidence="8">
    <location>
        <begin position="6"/>
        <end position="157"/>
    </location>
</feature>
<evidence type="ECO:0000256" key="5">
    <source>
        <dbReference type="ARBA" id="ARBA00022842"/>
    </source>
</evidence>
<evidence type="ECO:0000256" key="6">
    <source>
        <dbReference type="ARBA" id="ARBA00023134"/>
    </source>
</evidence>
<evidence type="ECO:0000256" key="3">
    <source>
        <dbReference type="ARBA" id="ARBA00022723"/>
    </source>
</evidence>
<dbReference type="CDD" id="cd02503">
    <property type="entry name" value="MobA"/>
    <property type="match status" value="1"/>
</dbReference>
<keyword evidence="1" id="KW-0963">Cytoplasm</keyword>